<sequence length="436" mass="46237">MLRLKQFIFLGMATVALLPLGSCSNSPWASQLENSLAADPRLQGTNSEASSEASPEISPGISPETSPDSTAELPGNFPAEIPRYPNAQLVAVTEADEAGAALGSSSSVQTKWETADPAAEVQQFYRETLQAAGWQLATAAGADEPLRATKDGLELSVAAQSQAGSTQLSLDYKLGDIAAASPDVSPDVSPAEGGFIGPMPQNSGSSAENPAGGSAANFTDLNQAPAELQSYLADLAKLGVFSTQSREFKPNAEISRREYARWLVSANNSIYANQPARKVRLAAATDKAAFQDISSTDPDFGAIQGLADAGVIPSPLSGDASPLFRPDAPLTREELILWKVPMDLRQTLPSASIETIQQTWGFQDTTKIDPLAMRAVLADYQNGDLANIRRAFGYTRLFQPKKSVSRAEAASVLWQFGSQDNSLNAKDALQFKPTAQ</sequence>
<feature type="region of interest" description="Disordered" evidence="1">
    <location>
        <begin position="183"/>
        <end position="218"/>
    </location>
</feature>
<accession>A0A951U6Z4</accession>
<dbReference type="Pfam" id="PF00395">
    <property type="entry name" value="SLH"/>
    <property type="match status" value="2"/>
</dbReference>
<gene>
    <name evidence="4" type="ORF">KME07_23965</name>
</gene>
<comment type="caution">
    <text evidence="4">The sequence shown here is derived from an EMBL/GenBank/DDBJ whole genome shotgun (WGS) entry which is preliminary data.</text>
</comment>
<feature type="compositionally biased region" description="Low complexity" evidence="1">
    <location>
        <begin position="47"/>
        <end position="67"/>
    </location>
</feature>
<dbReference type="InterPro" id="IPR001119">
    <property type="entry name" value="SLH_dom"/>
</dbReference>
<feature type="domain" description="SLH" evidence="3">
    <location>
        <begin position="215"/>
        <end position="277"/>
    </location>
</feature>
<evidence type="ECO:0000313" key="4">
    <source>
        <dbReference type="EMBL" id="MBW4468494.1"/>
    </source>
</evidence>
<proteinExistence type="predicted"/>
<evidence type="ECO:0000259" key="3">
    <source>
        <dbReference type="PROSITE" id="PS51272"/>
    </source>
</evidence>
<dbReference type="PANTHER" id="PTHR33740">
    <property type="entry name" value="GPI-ANCHORED ADHESIN-LIKE PROTEIN"/>
    <property type="match status" value="1"/>
</dbReference>
<dbReference type="EMBL" id="JAHHHV010000090">
    <property type="protein sequence ID" value="MBW4468494.1"/>
    <property type="molecule type" value="Genomic_DNA"/>
</dbReference>
<evidence type="ECO:0000256" key="1">
    <source>
        <dbReference type="SAM" id="MobiDB-lite"/>
    </source>
</evidence>
<evidence type="ECO:0000313" key="5">
    <source>
        <dbReference type="Proteomes" id="UP000707356"/>
    </source>
</evidence>
<protein>
    <submittedName>
        <fullName evidence="4">S-layer homology domain-containing protein</fullName>
    </submittedName>
</protein>
<reference evidence="4" key="1">
    <citation type="submission" date="2021-05" db="EMBL/GenBank/DDBJ databases">
        <authorList>
            <person name="Pietrasiak N."/>
            <person name="Ward R."/>
            <person name="Stajich J.E."/>
            <person name="Kurbessoian T."/>
        </authorList>
    </citation>
    <scope>NUCLEOTIDE SEQUENCE</scope>
    <source>
        <strain evidence="4">GSE-TBD4-15B</strain>
    </source>
</reference>
<feature type="signal peptide" evidence="2">
    <location>
        <begin position="1"/>
        <end position="29"/>
    </location>
</feature>
<reference evidence="4" key="2">
    <citation type="journal article" date="2022" name="Microbiol. Resour. Announc.">
        <title>Metagenome Sequencing to Explore Phylogenomics of Terrestrial Cyanobacteria.</title>
        <authorList>
            <person name="Ward R.D."/>
            <person name="Stajich J.E."/>
            <person name="Johansen J.R."/>
            <person name="Huntemann M."/>
            <person name="Clum A."/>
            <person name="Foster B."/>
            <person name="Foster B."/>
            <person name="Roux S."/>
            <person name="Palaniappan K."/>
            <person name="Varghese N."/>
            <person name="Mukherjee S."/>
            <person name="Reddy T.B.K."/>
            <person name="Daum C."/>
            <person name="Copeland A."/>
            <person name="Chen I.A."/>
            <person name="Ivanova N.N."/>
            <person name="Kyrpides N.C."/>
            <person name="Shapiro N."/>
            <person name="Eloe-Fadrosh E.A."/>
            <person name="Pietrasiak N."/>
        </authorList>
    </citation>
    <scope>NUCLEOTIDE SEQUENCE</scope>
    <source>
        <strain evidence="4">GSE-TBD4-15B</strain>
    </source>
</reference>
<dbReference type="AlphaFoldDB" id="A0A951U6Z4"/>
<organism evidence="4 5">
    <name type="scientific">Pegethrix bostrychoides GSE-TBD4-15B</name>
    <dbReference type="NCBI Taxonomy" id="2839662"/>
    <lineage>
        <taxon>Bacteria</taxon>
        <taxon>Bacillati</taxon>
        <taxon>Cyanobacteriota</taxon>
        <taxon>Cyanophyceae</taxon>
        <taxon>Oculatellales</taxon>
        <taxon>Oculatellaceae</taxon>
        <taxon>Pegethrix</taxon>
    </lineage>
</organism>
<keyword evidence="2" id="KW-0732">Signal</keyword>
<dbReference type="Proteomes" id="UP000707356">
    <property type="component" value="Unassembled WGS sequence"/>
</dbReference>
<evidence type="ECO:0000256" key="2">
    <source>
        <dbReference type="SAM" id="SignalP"/>
    </source>
</evidence>
<feature type="domain" description="SLH" evidence="3">
    <location>
        <begin position="286"/>
        <end position="353"/>
    </location>
</feature>
<feature type="region of interest" description="Disordered" evidence="1">
    <location>
        <begin position="41"/>
        <end position="79"/>
    </location>
</feature>
<name>A0A951U6Z4_9CYAN</name>
<dbReference type="PROSITE" id="PS51272">
    <property type="entry name" value="SLH"/>
    <property type="match status" value="2"/>
</dbReference>
<feature type="chain" id="PRO_5037093825" evidence="2">
    <location>
        <begin position="30"/>
        <end position="436"/>
    </location>
</feature>
<dbReference type="PANTHER" id="PTHR33740:SF3">
    <property type="entry name" value="GPI-ANCHORED ADHESIN-LIKE PROTEIN"/>
    <property type="match status" value="1"/>
</dbReference>